<dbReference type="RefSeq" id="WP_107630621.1">
    <property type="nucleotide sequence ID" value="NZ_JACOPL010000004.1"/>
</dbReference>
<comment type="caution">
    <text evidence="7">The sequence shown here is derived from an EMBL/GenBank/DDBJ whole genome shotgun (WGS) entry which is preliminary data.</text>
</comment>
<dbReference type="GO" id="GO:0016491">
    <property type="term" value="F:oxidoreductase activity"/>
    <property type="evidence" value="ECO:0007669"/>
    <property type="project" value="UniProtKB-KW"/>
</dbReference>
<name>A0A923RVF4_9FIRM</name>
<dbReference type="AlphaFoldDB" id="A0A923RVF4"/>
<evidence type="ECO:0000259" key="5">
    <source>
        <dbReference type="Pfam" id="PF03446"/>
    </source>
</evidence>
<proteinExistence type="inferred from homology"/>
<dbReference type="Proteomes" id="UP000606499">
    <property type="component" value="Unassembled WGS sequence"/>
</dbReference>
<dbReference type="Gene3D" id="3.40.50.720">
    <property type="entry name" value="NAD(P)-binding Rossmann-like Domain"/>
    <property type="match status" value="1"/>
</dbReference>
<evidence type="ECO:0000256" key="3">
    <source>
        <dbReference type="ARBA" id="ARBA00023027"/>
    </source>
</evidence>
<evidence type="ECO:0000313" key="8">
    <source>
        <dbReference type="Proteomes" id="UP000606499"/>
    </source>
</evidence>
<protein>
    <submittedName>
        <fullName evidence="7">NAD(P)-dependent oxidoreductase</fullName>
    </submittedName>
</protein>
<dbReference type="InterPro" id="IPR036291">
    <property type="entry name" value="NAD(P)-bd_dom_sf"/>
</dbReference>
<dbReference type="SUPFAM" id="SSF51735">
    <property type="entry name" value="NAD(P)-binding Rossmann-fold domains"/>
    <property type="match status" value="1"/>
</dbReference>
<evidence type="ECO:0000313" key="7">
    <source>
        <dbReference type="EMBL" id="MBC5724873.1"/>
    </source>
</evidence>
<dbReference type="InterPro" id="IPR013328">
    <property type="entry name" value="6PGD_dom2"/>
</dbReference>
<dbReference type="Pfam" id="PF03446">
    <property type="entry name" value="NAD_binding_2"/>
    <property type="match status" value="1"/>
</dbReference>
<dbReference type="EMBL" id="JACOPL010000004">
    <property type="protein sequence ID" value="MBC5724873.1"/>
    <property type="molecule type" value="Genomic_DNA"/>
</dbReference>
<evidence type="ECO:0000259" key="6">
    <source>
        <dbReference type="Pfam" id="PF14833"/>
    </source>
</evidence>
<keyword evidence="8" id="KW-1185">Reference proteome</keyword>
<accession>A0A923RVF4</accession>
<sequence>MKTVGFIGVGVMGRSMVRNLLGAGYEVAVYSRTKAKLTDFLAENEVRWCDSVAECAKGRDAVITMVGYPKDVEQVYFGGEGILAAAKAGAYLIDMTTTDPKLAVRISQEGKQRGLRVLDAPVSGGDTGAKNGTLSIMVGGAEADYKACLPLFEAMGKQVVYEGPAGAGQHTKMANQIAISGTIAGVCEALAYAEHAGLEPDKLLASISKGAAGSWQMENLMPKMVKEDYAPGFFLKHFIKDMKIAQSQGGPALPVLERVCAMYGDLEAEGMGDLGTQALIRHYRES</sequence>
<dbReference type="InterPro" id="IPR029154">
    <property type="entry name" value="HIBADH-like_NADP-bd"/>
</dbReference>
<dbReference type="SUPFAM" id="SSF48179">
    <property type="entry name" value="6-phosphogluconate dehydrogenase C-terminal domain-like"/>
    <property type="match status" value="1"/>
</dbReference>
<reference evidence="7" key="1">
    <citation type="submission" date="2020-08" db="EMBL/GenBank/DDBJ databases">
        <title>Genome public.</title>
        <authorList>
            <person name="Liu C."/>
            <person name="Sun Q."/>
        </authorList>
    </citation>
    <scope>NUCLEOTIDE SEQUENCE</scope>
    <source>
        <strain evidence="7">NSJ-28</strain>
    </source>
</reference>
<gene>
    <name evidence="7" type="ORF">H8S45_05300</name>
</gene>
<keyword evidence="2" id="KW-0560">Oxidoreductase</keyword>
<dbReference type="InterPro" id="IPR008927">
    <property type="entry name" value="6-PGluconate_DH-like_C_sf"/>
</dbReference>
<feature type="active site" evidence="4">
    <location>
        <position position="172"/>
    </location>
</feature>
<dbReference type="PANTHER" id="PTHR43060">
    <property type="entry name" value="3-HYDROXYISOBUTYRATE DEHYDROGENASE-LIKE 1, MITOCHONDRIAL-RELATED"/>
    <property type="match status" value="1"/>
</dbReference>
<feature type="domain" description="6-phosphogluconate dehydrogenase NADP-binding" evidence="5">
    <location>
        <begin position="3"/>
        <end position="161"/>
    </location>
</feature>
<evidence type="ECO:0000256" key="2">
    <source>
        <dbReference type="ARBA" id="ARBA00023002"/>
    </source>
</evidence>
<evidence type="ECO:0000256" key="4">
    <source>
        <dbReference type="PIRSR" id="PIRSR000103-1"/>
    </source>
</evidence>
<keyword evidence="3" id="KW-0520">NAD</keyword>
<feature type="domain" description="3-hydroxyisobutyrate dehydrogenase-like NAD-binding" evidence="6">
    <location>
        <begin position="166"/>
        <end position="283"/>
    </location>
</feature>
<dbReference type="InterPro" id="IPR006115">
    <property type="entry name" value="6PGDH_NADP-bd"/>
</dbReference>
<dbReference type="PANTHER" id="PTHR43060:SF15">
    <property type="entry name" value="3-HYDROXYISOBUTYRATE DEHYDROGENASE-LIKE 1, MITOCHONDRIAL-RELATED"/>
    <property type="match status" value="1"/>
</dbReference>
<dbReference type="PIRSF" id="PIRSF000103">
    <property type="entry name" value="HIBADH"/>
    <property type="match status" value="1"/>
</dbReference>
<dbReference type="GO" id="GO:0051287">
    <property type="term" value="F:NAD binding"/>
    <property type="evidence" value="ECO:0007669"/>
    <property type="project" value="InterPro"/>
</dbReference>
<dbReference type="GO" id="GO:0050661">
    <property type="term" value="F:NADP binding"/>
    <property type="evidence" value="ECO:0007669"/>
    <property type="project" value="InterPro"/>
</dbReference>
<dbReference type="Pfam" id="PF14833">
    <property type="entry name" value="NAD_binding_11"/>
    <property type="match status" value="1"/>
</dbReference>
<dbReference type="Gene3D" id="1.10.1040.10">
    <property type="entry name" value="N-(1-d-carboxylethyl)-l-norvaline Dehydrogenase, domain 2"/>
    <property type="match status" value="1"/>
</dbReference>
<evidence type="ECO:0000256" key="1">
    <source>
        <dbReference type="ARBA" id="ARBA00009080"/>
    </source>
</evidence>
<comment type="similarity">
    <text evidence="1">Belongs to the HIBADH-related family.</text>
</comment>
<dbReference type="InterPro" id="IPR015815">
    <property type="entry name" value="HIBADH-related"/>
</dbReference>
<organism evidence="7 8">
    <name type="scientific">Agathobaculum faecis</name>
    <dbReference type="NCBI Taxonomy" id="2763013"/>
    <lineage>
        <taxon>Bacteria</taxon>
        <taxon>Bacillati</taxon>
        <taxon>Bacillota</taxon>
        <taxon>Clostridia</taxon>
        <taxon>Eubacteriales</taxon>
        <taxon>Butyricicoccaceae</taxon>
        <taxon>Agathobaculum</taxon>
    </lineage>
</organism>